<keyword evidence="2 5" id="KW-0812">Transmembrane</keyword>
<dbReference type="SUPFAM" id="SSF81321">
    <property type="entry name" value="Family A G protein-coupled receptor-like"/>
    <property type="match status" value="1"/>
</dbReference>
<evidence type="ECO:0000256" key="1">
    <source>
        <dbReference type="ARBA" id="ARBA00004370"/>
    </source>
</evidence>
<keyword evidence="4 5" id="KW-0472">Membrane</keyword>
<dbReference type="InterPro" id="IPR019430">
    <property type="entry name" value="7TM_GPCR_serpentine_rcpt_Srx"/>
</dbReference>
<evidence type="ECO:0000313" key="8">
    <source>
        <dbReference type="Proteomes" id="UP000050761"/>
    </source>
</evidence>
<keyword evidence="3 5" id="KW-1133">Transmembrane helix</keyword>
<dbReference type="OrthoDB" id="5800492at2759"/>
<dbReference type="PANTHER" id="PTHR22718">
    <property type="entry name" value="SERPENTINE RECEPTOR, CLASS X"/>
    <property type="match status" value="1"/>
</dbReference>
<dbReference type="EMBL" id="UZAH01028427">
    <property type="protein sequence ID" value="VDP00066.1"/>
    <property type="molecule type" value="Genomic_DNA"/>
</dbReference>
<gene>
    <name evidence="7" type="ORF">HPBE_LOCUS14575</name>
</gene>
<dbReference type="PANTHER" id="PTHR22718:SF11">
    <property type="entry name" value="7TM GPCR SERPENTINE RECEPTOR CLASS X (SRX) DOMAIN-CONTAINING PROTEIN"/>
    <property type="match status" value="1"/>
</dbReference>
<dbReference type="Proteomes" id="UP000050761">
    <property type="component" value="Unassembled WGS sequence"/>
</dbReference>
<evidence type="ECO:0000256" key="3">
    <source>
        <dbReference type="ARBA" id="ARBA00022989"/>
    </source>
</evidence>
<feature type="transmembrane region" description="Helical" evidence="5">
    <location>
        <begin position="225"/>
        <end position="251"/>
    </location>
</feature>
<feature type="transmembrane region" description="Helical" evidence="5">
    <location>
        <begin position="186"/>
        <end position="204"/>
    </location>
</feature>
<evidence type="ECO:0000313" key="7">
    <source>
        <dbReference type="EMBL" id="VDP00066.1"/>
    </source>
</evidence>
<feature type="transmembrane region" description="Helical" evidence="5">
    <location>
        <begin position="41"/>
        <end position="64"/>
    </location>
</feature>
<keyword evidence="8" id="KW-1185">Reference proteome</keyword>
<dbReference type="WBParaSite" id="HPBE_0001457401-mRNA-1">
    <property type="protein sequence ID" value="HPBE_0001457401-mRNA-1"/>
    <property type="gene ID" value="HPBE_0001457401"/>
</dbReference>
<reference evidence="9" key="2">
    <citation type="submission" date="2019-09" db="UniProtKB">
        <authorList>
            <consortium name="WormBaseParasite"/>
        </authorList>
    </citation>
    <scope>IDENTIFICATION</scope>
</reference>
<evidence type="ECO:0000313" key="9">
    <source>
        <dbReference type="WBParaSite" id="HPBE_0001457401-mRNA-1"/>
    </source>
</evidence>
<feature type="domain" description="G-protein coupled receptors family 1 profile" evidence="6">
    <location>
        <begin position="21"/>
        <end position="276"/>
    </location>
</feature>
<feature type="transmembrane region" description="Helical" evidence="5">
    <location>
        <begin position="84"/>
        <end position="108"/>
    </location>
</feature>
<organism evidence="8 9">
    <name type="scientific">Heligmosomoides polygyrus</name>
    <name type="common">Parasitic roundworm</name>
    <dbReference type="NCBI Taxonomy" id="6339"/>
    <lineage>
        <taxon>Eukaryota</taxon>
        <taxon>Metazoa</taxon>
        <taxon>Ecdysozoa</taxon>
        <taxon>Nematoda</taxon>
        <taxon>Chromadorea</taxon>
        <taxon>Rhabditida</taxon>
        <taxon>Rhabditina</taxon>
        <taxon>Rhabditomorpha</taxon>
        <taxon>Strongyloidea</taxon>
        <taxon>Heligmosomidae</taxon>
        <taxon>Heligmosomoides</taxon>
    </lineage>
</organism>
<protein>
    <submittedName>
        <fullName evidence="9">G_PROTEIN_RECEP_F1_2 domain-containing protein</fullName>
    </submittedName>
</protein>
<comment type="subcellular location">
    <subcellularLocation>
        <location evidence="1">Membrane</location>
    </subcellularLocation>
</comment>
<dbReference type="InterPro" id="IPR017452">
    <property type="entry name" value="GPCR_Rhodpsn_7TM"/>
</dbReference>
<accession>A0A3P8DXP9</accession>
<sequence>MTLKFWLGMLLGFITFAGLISTIVVLLAVLKLAVYKRKSPIYLISAANMLCDTVQLLLAMFYLVPSIIFDVGNWLLEGGRQNQVVQLLGAVFLFCWYYGTVAQMLMAINRLVVVCLPNISIFSYRNVSVFVLALLPIAVVVTYVSQFVSPCCQFSFDHEVLSYSYTDNGSIPNYSNMYIDLPLNSSSSLICAVCYAYIIVFVWRMNYLYNVDTTGSHSRIKEYRYALQFCAISVFYLTAWVTFRVFPILIGAKGVEYFIVISMCVSVNASANAIVYITSNQEVRLSLGISF</sequence>
<dbReference type="GO" id="GO:0016020">
    <property type="term" value="C:membrane"/>
    <property type="evidence" value="ECO:0007669"/>
    <property type="project" value="UniProtKB-SubCell"/>
</dbReference>
<dbReference type="Pfam" id="PF10328">
    <property type="entry name" value="7TM_GPCR_Srx"/>
    <property type="match status" value="1"/>
</dbReference>
<feature type="transmembrane region" description="Helical" evidence="5">
    <location>
        <begin position="257"/>
        <end position="277"/>
    </location>
</feature>
<feature type="transmembrane region" description="Helical" evidence="5">
    <location>
        <begin position="129"/>
        <end position="148"/>
    </location>
</feature>
<evidence type="ECO:0000256" key="5">
    <source>
        <dbReference type="SAM" id="Phobius"/>
    </source>
</evidence>
<dbReference type="Gene3D" id="1.20.1070.10">
    <property type="entry name" value="Rhodopsin 7-helix transmembrane proteins"/>
    <property type="match status" value="1"/>
</dbReference>
<evidence type="ECO:0000256" key="2">
    <source>
        <dbReference type="ARBA" id="ARBA00022692"/>
    </source>
</evidence>
<dbReference type="AlphaFoldDB" id="A0A183G0F7"/>
<evidence type="ECO:0000256" key="4">
    <source>
        <dbReference type="ARBA" id="ARBA00023136"/>
    </source>
</evidence>
<proteinExistence type="predicted"/>
<accession>A0A183G0F7</accession>
<reference evidence="7 8" key="1">
    <citation type="submission" date="2018-11" db="EMBL/GenBank/DDBJ databases">
        <authorList>
            <consortium name="Pathogen Informatics"/>
        </authorList>
    </citation>
    <scope>NUCLEOTIDE SEQUENCE [LARGE SCALE GENOMIC DNA]</scope>
</reference>
<name>A0A183G0F7_HELPZ</name>
<dbReference type="PROSITE" id="PS50262">
    <property type="entry name" value="G_PROTEIN_RECEP_F1_2"/>
    <property type="match status" value="1"/>
</dbReference>
<feature type="transmembrane region" description="Helical" evidence="5">
    <location>
        <begin position="6"/>
        <end position="29"/>
    </location>
</feature>
<evidence type="ECO:0000259" key="6">
    <source>
        <dbReference type="PROSITE" id="PS50262"/>
    </source>
</evidence>